<protein>
    <submittedName>
        <fullName evidence="1">Uncharacterized protein</fullName>
    </submittedName>
</protein>
<reference evidence="1" key="1">
    <citation type="journal article" date="2020" name="bioRxiv">
        <title>Genomic and phenotypic heterogeneity of clinical isolates of the human pathogens Aspergillus fumigatus, Aspergillus lentulus and Aspergillus fumigatiaffinis.</title>
        <authorList>
            <person name="dos Santos R.A.C."/>
            <person name="Steenwyk J.L."/>
            <person name="Rivero-Menendez O."/>
            <person name="Mead M.E."/>
            <person name="Silva L.P."/>
            <person name="Bastos R.W."/>
            <person name="Alastruey-Izquierdo A."/>
            <person name="Goldman G.H."/>
            <person name="Rokas A."/>
        </authorList>
    </citation>
    <scope>NUCLEOTIDE SEQUENCE</scope>
    <source>
        <strain evidence="1">CNM-CM8927</strain>
    </source>
</reference>
<dbReference type="EMBL" id="JAAAPU010000140">
    <property type="protein sequence ID" value="KAF4201468.1"/>
    <property type="molecule type" value="Genomic_DNA"/>
</dbReference>
<evidence type="ECO:0000313" key="2">
    <source>
        <dbReference type="Proteomes" id="UP000649114"/>
    </source>
</evidence>
<dbReference type="AlphaFoldDB" id="A0AAN5YIU3"/>
<accession>A0AAN5YIU3</accession>
<comment type="caution">
    <text evidence="1">The sequence shown here is derived from an EMBL/GenBank/DDBJ whole genome shotgun (WGS) entry which is preliminary data.</text>
</comment>
<dbReference type="Proteomes" id="UP000649114">
    <property type="component" value="Unassembled WGS sequence"/>
</dbReference>
<sequence length="100" mass="11198">MMAGIPLFVKLFTGFSHDAELESFSQLRARRDNVIGGIYGADAIFGAAKPYLNAANAWKEVLIANMPLGLQDPRGNVLKQQVWMTPYLTFYSASQEWRNT</sequence>
<organism evidence="1 2">
    <name type="scientific">Aspergillus lentulus</name>
    <dbReference type="NCBI Taxonomy" id="293939"/>
    <lineage>
        <taxon>Eukaryota</taxon>
        <taxon>Fungi</taxon>
        <taxon>Dikarya</taxon>
        <taxon>Ascomycota</taxon>
        <taxon>Pezizomycotina</taxon>
        <taxon>Eurotiomycetes</taxon>
        <taxon>Eurotiomycetidae</taxon>
        <taxon>Eurotiales</taxon>
        <taxon>Aspergillaceae</taxon>
        <taxon>Aspergillus</taxon>
        <taxon>Aspergillus subgen. Fumigati</taxon>
    </lineage>
</organism>
<proteinExistence type="predicted"/>
<reference evidence="1" key="2">
    <citation type="submission" date="2020-04" db="EMBL/GenBank/DDBJ databases">
        <authorList>
            <person name="Santos R.A.C."/>
            <person name="Steenwyk J.L."/>
            <person name="Rivero-Menendez O."/>
            <person name="Mead M.E."/>
            <person name="Silva L.P."/>
            <person name="Bastos R.W."/>
            <person name="Alastruey-Izquierdo A."/>
            <person name="Goldman G.H."/>
            <person name="Rokas A."/>
        </authorList>
    </citation>
    <scope>NUCLEOTIDE SEQUENCE</scope>
    <source>
        <strain evidence="1">CNM-CM8927</strain>
    </source>
</reference>
<name>A0AAN5YIU3_ASPLE</name>
<gene>
    <name evidence="1" type="ORF">CNMCM8927_001564</name>
</gene>
<evidence type="ECO:0000313" key="1">
    <source>
        <dbReference type="EMBL" id="KAF4201468.1"/>
    </source>
</evidence>